<keyword evidence="10" id="KW-0812">Transmembrane</keyword>
<dbReference type="InterPro" id="IPR050482">
    <property type="entry name" value="Sensor_HK_TwoCompSys"/>
</dbReference>
<evidence type="ECO:0000256" key="7">
    <source>
        <dbReference type="ARBA" id="ARBA00022840"/>
    </source>
</evidence>
<dbReference type="Proteomes" id="UP001072034">
    <property type="component" value="Unassembled WGS sequence"/>
</dbReference>
<dbReference type="InterPro" id="IPR011712">
    <property type="entry name" value="Sig_transdc_His_kin_sub3_dim/P"/>
</dbReference>
<dbReference type="Gene3D" id="1.20.5.1930">
    <property type="match status" value="1"/>
</dbReference>
<keyword evidence="13" id="KW-1185">Reference proteome</keyword>
<accession>A0ABT4ICE0</accession>
<dbReference type="EC" id="2.7.13.3" evidence="2"/>
<dbReference type="Gene3D" id="3.30.565.10">
    <property type="entry name" value="Histidine kinase-like ATPase, C-terminal domain"/>
    <property type="match status" value="1"/>
</dbReference>
<feature type="domain" description="Signal transduction histidine kinase subgroup 3 dimerisation and phosphoacceptor" evidence="11">
    <location>
        <begin position="213"/>
        <end position="278"/>
    </location>
</feature>
<comment type="caution">
    <text evidence="12">The sequence shown here is derived from an EMBL/GenBank/DDBJ whole genome shotgun (WGS) entry which is preliminary data.</text>
</comment>
<evidence type="ECO:0000256" key="6">
    <source>
        <dbReference type="ARBA" id="ARBA00022777"/>
    </source>
</evidence>
<evidence type="ECO:0000256" key="5">
    <source>
        <dbReference type="ARBA" id="ARBA00022741"/>
    </source>
</evidence>
<evidence type="ECO:0000256" key="4">
    <source>
        <dbReference type="ARBA" id="ARBA00022679"/>
    </source>
</evidence>
<feature type="transmembrane region" description="Helical" evidence="10">
    <location>
        <begin position="164"/>
        <end position="183"/>
    </location>
</feature>
<dbReference type="Pfam" id="PF07730">
    <property type="entry name" value="HisKA_3"/>
    <property type="match status" value="1"/>
</dbReference>
<dbReference type="CDD" id="cd16917">
    <property type="entry name" value="HATPase_UhpB-NarQ-NarX-like"/>
    <property type="match status" value="1"/>
</dbReference>
<evidence type="ECO:0000256" key="1">
    <source>
        <dbReference type="ARBA" id="ARBA00000085"/>
    </source>
</evidence>
<dbReference type="SUPFAM" id="SSF55874">
    <property type="entry name" value="ATPase domain of HSP90 chaperone/DNA topoisomerase II/histidine kinase"/>
    <property type="match status" value="1"/>
</dbReference>
<keyword evidence="8" id="KW-0902">Two-component regulatory system</keyword>
<dbReference type="InterPro" id="IPR036890">
    <property type="entry name" value="HATPase_C_sf"/>
</dbReference>
<dbReference type="RefSeq" id="WP_268918219.1">
    <property type="nucleotide sequence ID" value="NZ_JAPTMY010000033.1"/>
</dbReference>
<proteinExistence type="predicted"/>
<keyword evidence="4" id="KW-0808">Transferase</keyword>
<dbReference type="PANTHER" id="PTHR24421:SF10">
    <property type="entry name" value="NITRATE_NITRITE SENSOR PROTEIN NARQ"/>
    <property type="match status" value="1"/>
</dbReference>
<feature type="compositionally biased region" description="Pro residues" evidence="9">
    <location>
        <begin position="285"/>
        <end position="303"/>
    </location>
</feature>
<keyword evidence="6 12" id="KW-0418">Kinase</keyword>
<evidence type="ECO:0000313" key="13">
    <source>
        <dbReference type="Proteomes" id="UP001072034"/>
    </source>
</evidence>
<protein>
    <recommendedName>
        <fullName evidence="2">histidine kinase</fullName>
        <ecNumber evidence="2">2.7.13.3</ecNumber>
    </recommendedName>
</protein>
<organism evidence="12 13">
    <name type="scientific">Actinomyces israelii</name>
    <dbReference type="NCBI Taxonomy" id="1659"/>
    <lineage>
        <taxon>Bacteria</taxon>
        <taxon>Bacillati</taxon>
        <taxon>Actinomycetota</taxon>
        <taxon>Actinomycetes</taxon>
        <taxon>Actinomycetales</taxon>
        <taxon>Actinomycetaceae</taxon>
        <taxon>Actinomyces</taxon>
    </lineage>
</organism>
<dbReference type="PANTHER" id="PTHR24421">
    <property type="entry name" value="NITRATE/NITRITE SENSOR PROTEIN NARX-RELATED"/>
    <property type="match status" value="1"/>
</dbReference>
<evidence type="ECO:0000259" key="11">
    <source>
        <dbReference type="Pfam" id="PF07730"/>
    </source>
</evidence>
<evidence type="ECO:0000256" key="2">
    <source>
        <dbReference type="ARBA" id="ARBA00012438"/>
    </source>
</evidence>
<evidence type="ECO:0000256" key="9">
    <source>
        <dbReference type="SAM" id="MobiDB-lite"/>
    </source>
</evidence>
<keyword evidence="10" id="KW-1133">Transmembrane helix</keyword>
<gene>
    <name evidence="12" type="ORF">OHJ16_12690</name>
</gene>
<sequence>MSMPPTAMRLMRWHNRHRILSDSVLGAMVLVLDTLLGLVPALTAGPPSTASWLPVTITATVLCTAALCVRRVRPATAWAATVVVPLLHDVIIYSVCGFRSDAFAIIANSLSAYGLIGTPLCLTALAMRHHVARTWAAAFASGVPPVIAGVWMEGAPPSQAWFVYLLYSLICVIATLIGMIMRTQEVQLSEMRMRSARLALAREQEALLAAANERSRIAREMHDVVAHSLAVMITMADGAAAAIDRNPGMAREALGTLAETGRSALADTRRLVGVLRDDPEASSAPPAPPTQASPHPPPAPVGPAPSGGLPRRPIRKNSPVGARPTPVIKDLPVPEFAPPGTVAPVEPTEKIANLRREATDTRADTSRGDTPMAPAPEQADLAALVSRFEAAGVPVAYAWNGRPLPDDKGLQLTVFRIAQESLTNVLRYAPTTRAVTVRVDRHAGTAVLTVDNDAAPGSRPVHGSGKGLIGMRERAAVYGGSVQAGPTATGWRVRAVLRWDEDDEGTSPWQLPL</sequence>
<dbReference type="EMBL" id="JAPTMY010000033">
    <property type="protein sequence ID" value="MCZ0858897.1"/>
    <property type="molecule type" value="Genomic_DNA"/>
</dbReference>
<evidence type="ECO:0000256" key="3">
    <source>
        <dbReference type="ARBA" id="ARBA00022553"/>
    </source>
</evidence>
<reference evidence="12" key="1">
    <citation type="submission" date="2022-10" db="EMBL/GenBank/DDBJ databases">
        <title>Genome sequence of Actinomyces israelii ATCC 10048.</title>
        <authorList>
            <person name="Watt R.M."/>
            <person name="Tong W.M."/>
        </authorList>
    </citation>
    <scope>NUCLEOTIDE SEQUENCE</scope>
    <source>
        <strain evidence="12">ATCC 10048</strain>
    </source>
</reference>
<keyword evidence="10" id="KW-0472">Membrane</keyword>
<keyword evidence="7" id="KW-0067">ATP-binding</keyword>
<dbReference type="GO" id="GO:0016301">
    <property type="term" value="F:kinase activity"/>
    <property type="evidence" value="ECO:0007669"/>
    <property type="project" value="UniProtKB-KW"/>
</dbReference>
<feature type="transmembrane region" description="Helical" evidence="10">
    <location>
        <begin position="51"/>
        <end position="69"/>
    </location>
</feature>
<feature type="transmembrane region" description="Helical" evidence="10">
    <location>
        <begin position="102"/>
        <end position="127"/>
    </location>
</feature>
<keyword evidence="3" id="KW-0597">Phosphoprotein</keyword>
<evidence type="ECO:0000256" key="10">
    <source>
        <dbReference type="SAM" id="Phobius"/>
    </source>
</evidence>
<evidence type="ECO:0000313" key="12">
    <source>
        <dbReference type="EMBL" id="MCZ0858897.1"/>
    </source>
</evidence>
<comment type="catalytic activity">
    <reaction evidence="1">
        <text>ATP + protein L-histidine = ADP + protein N-phospho-L-histidine.</text>
        <dbReference type="EC" id="2.7.13.3"/>
    </reaction>
</comment>
<name>A0ABT4ICE0_9ACTO</name>
<keyword evidence="5" id="KW-0547">Nucleotide-binding</keyword>
<feature type="transmembrane region" description="Helical" evidence="10">
    <location>
        <begin position="134"/>
        <end position="152"/>
    </location>
</feature>
<feature type="transmembrane region" description="Helical" evidence="10">
    <location>
        <begin position="76"/>
        <end position="96"/>
    </location>
</feature>
<feature type="region of interest" description="Disordered" evidence="9">
    <location>
        <begin position="277"/>
        <end position="350"/>
    </location>
</feature>
<evidence type="ECO:0000256" key="8">
    <source>
        <dbReference type="ARBA" id="ARBA00023012"/>
    </source>
</evidence>